<dbReference type="Proteomes" id="UP001148125">
    <property type="component" value="Unassembled WGS sequence"/>
</dbReference>
<gene>
    <name evidence="1" type="ORF">N7Z68_21510</name>
</gene>
<proteinExistence type="predicted"/>
<reference evidence="1" key="1">
    <citation type="submission" date="2024-05" db="EMBL/GenBank/DDBJ databases">
        <title>Alkalihalobacillus sp. strain MEB203 novel alkaliphilic bacterium from Lonar Lake, India.</title>
        <authorList>
            <person name="Joshi A."/>
            <person name="Thite S."/>
            <person name="Mengade P."/>
        </authorList>
    </citation>
    <scope>NUCLEOTIDE SEQUENCE</scope>
    <source>
        <strain evidence="1">MEB 203</strain>
    </source>
</reference>
<sequence>MKIGTKVRYNNKVYTIFWIYESGYCEIQEEDYFQVVLADQSELEVLPQNELN</sequence>
<dbReference type="EMBL" id="JAOTPO010000023">
    <property type="protein sequence ID" value="MDE5415932.1"/>
    <property type="molecule type" value="Genomic_DNA"/>
</dbReference>
<comment type="caution">
    <text evidence="1">The sequence shown here is derived from an EMBL/GenBank/DDBJ whole genome shotgun (WGS) entry which is preliminary data.</text>
</comment>
<keyword evidence="2" id="KW-1185">Reference proteome</keyword>
<organism evidence="1 2">
    <name type="scientific">Alkalihalobacterium chitinilyticum</name>
    <dbReference type="NCBI Taxonomy" id="2980103"/>
    <lineage>
        <taxon>Bacteria</taxon>
        <taxon>Bacillati</taxon>
        <taxon>Bacillota</taxon>
        <taxon>Bacilli</taxon>
        <taxon>Bacillales</taxon>
        <taxon>Bacillaceae</taxon>
        <taxon>Alkalihalobacterium</taxon>
    </lineage>
</organism>
<protein>
    <submittedName>
        <fullName evidence="1">Uncharacterized protein</fullName>
    </submittedName>
</protein>
<evidence type="ECO:0000313" key="1">
    <source>
        <dbReference type="EMBL" id="MDE5415932.1"/>
    </source>
</evidence>
<accession>A0ABT5VMC1</accession>
<name>A0ABT5VMC1_9BACI</name>
<evidence type="ECO:0000313" key="2">
    <source>
        <dbReference type="Proteomes" id="UP001148125"/>
    </source>
</evidence>
<dbReference type="RefSeq" id="WP_275120521.1">
    <property type="nucleotide sequence ID" value="NZ_JAOTPO010000023.1"/>
</dbReference>